<feature type="region of interest" description="Disordered" evidence="1">
    <location>
        <begin position="1"/>
        <end position="37"/>
    </location>
</feature>
<dbReference type="EMBL" id="LMWN01000033">
    <property type="protein sequence ID" value="KUN03436.1"/>
    <property type="molecule type" value="Genomic_DNA"/>
</dbReference>
<reference evidence="2 3" key="1">
    <citation type="submission" date="2015-10" db="EMBL/GenBank/DDBJ databases">
        <title>Draft genome sequence of Streptomyces yokosukanensis DSM 40224, type strain for the species Streptomyces yokosukanensis.</title>
        <authorList>
            <person name="Ruckert C."/>
            <person name="Winkler A."/>
            <person name="Kalinowski J."/>
            <person name="Kampfer P."/>
            <person name="Glaeser S."/>
        </authorList>
    </citation>
    <scope>NUCLEOTIDE SEQUENCE [LARGE SCALE GENOMIC DNA]</scope>
    <source>
        <strain evidence="2 3">DSM 40224</strain>
    </source>
</reference>
<comment type="caution">
    <text evidence="2">The sequence shown here is derived from an EMBL/GenBank/DDBJ whole genome shotgun (WGS) entry which is preliminary data.</text>
</comment>
<accession>A0A101P1Y2</accession>
<dbReference type="RefSeq" id="WP_067126954.1">
    <property type="nucleotide sequence ID" value="NZ_JBFACD010000002.1"/>
</dbReference>
<dbReference type="AlphaFoldDB" id="A0A101P1Y2"/>
<keyword evidence="3" id="KW-1185">Reference proteome</keyword>
<evidence type="ECO:0000313" key="3">
    <source>
        <dbReference type="Proteomes" id="UP000053127"/>
    </source>
</evidence>
<proteinExistence type="predicted"/>
<name>A0A101P1Y2_9ACTN</name>
<protein>
    <submittedName>
        <fullName evidence="2">Uncharacterized protein</fullName>
    </submittedName>
</protein>
<gene>
    <name evidence="2" type="ORF">AQI95_23345</name>
</gene>
<dbReference type="Proteomes" id="UP000053127">
    <property type="component" value="Unassembled WGS sequence"/>
</dbReference>
<evidence type="ECO:0000313" key="2">
    <source>
        <dbReference type="EMBL" id="KUN03436.1"/>
    </source>
</evidence>
<feature type="compositionally biased region" description="Polar residues" evidence="1">
    <location>
        <begin position="20"/>
        <end position="37"/>
    </location>
</feature>
<dbReference type="STRING" id="67386.AQI95_23345"/>
<feature type="compositionally biased region" description="Basic and acidic residues" evidence="1">
    <location>
        <begin position="1"/>
        <end position="10"/>
    </location>
</feature>
<dbReference type="OrthoDB" id="3627159at2"/>
<sequence>MSDPQRREAHGGPVFHGPASGNQFAWNNDQVTQNQRNDGAVAPGFEALARLVGDLLGQLPGAGLAERDRLDAVAAAQEVLAEVTGPEAPEPGRLRRALNGLKGVLAPVATGAAAGVGAATQEWAHEAIRNLTALM</sequence>
<organism evidence="2 3">
    <name type="scientific">Streptomyces yokosukanensis</name>
    <dbReference type="NCBI Taxonomy" id="67386"/>
    <lineage>
        <taxon>Bacteria</taxon>
        <taxon>Bacillati</taxon>
        <taxon>Actinomycetota</taxon>
        <taxon>Actinomycetes</taxon>
        <taxon>Kitasatosporales</taxon>
        <taxon>Streptomycetaceae</taxon>
        <taxon>Streptomyces</taxon>
    </lineage>
</organism>
<evidence type="ECO:0000256" key="1">
    <source>
        <dbReference type="SAM" id="MobiDB-lite"/>
    </source>
</evidence>